<sequence length="173" mass="19774">MIAVYPGSFDPVTLGHIDIIKRASKLFDKVIVAVAASLHKKTLFSLEERIEFIRESVKDFPNVEVKPLINKLLVDFCKEHKANAIIRGLRAVSDFEYEFKMAWMNRRLYPDVEILFLIPSEEYAYLASSLVKEIASLGGDISSLVPKPVADRLREMRERIKKEGTGEEFEQSI</sequence>
<evidence type="ECO:0000256" key="2">
    <source>
        <dbReference type="ARBA" id="ARBA00022679"/>
    </source>
</evidence>
<dbReference type="GO" id="GO:0005737">
    <property type="term" value="C:cytoplasm"/>
    <property type="evidence" value="ECO:0007669"/>
    <property type="project" value="UniProtKB-SubCell"/>
</dbReference>
<feature type="binding site" evidence="9">
    <location>
        <position position="87"/>
    </location>
    <ligand>
        <name>substrate</name>
    </ligand>
</feature>
<name>A0A7V0LTV8_UNCW3</name>
<evidence type="ECO:0000256" key="3">
    <source>
        <dbReference type="ARBA" id="ARBA00022695"/>
    </source>
</evidence>
<feature type="binding site" evidence="9">
    <location>
        <position position="73"/>
    </location>
    <ligand>
        <name>substrate</name>
    </ligand>
</feature>
<dbReference type="InterPro" id="IPR001980">
    <property type="entry name" value="PPAT"/>
</dbReference>
<dbReference type="EMBL" id="DRDR01000019">
    <property type="protein sequence ID" value="HDL59899.1"/>
    <property type="molecule type" value="Genomic_DNA"/>
</dbReference>
<keyword evidence="1 9" id="KW-0963">Cytoplasm</keyword>
<feature type="domain" description="Cytidyltransferase-like" evidence="10">
    <location>
        <begin position="4"/>
        <end position="133"/>
    </location>
</feature>
<comment type="cofactor">
    <cofactor evidence="9">
        <name>Mg(2+)</name>
        <dbReference type="ChEBI" id="CHEBI:18420"/>
    </cofactor>
</comment>
<evidence type="ECO:0000256" key="4">
    <source>
        <dbReference type="ARBA" id="ARBA00022741"/>
    </source>
</evidence>
<keyword evidence="4 9" id="KW-0547">Nucleotide-binding</keyword>
<dbReference type="UniPathway" id="UPA00241">
    <property type="reaction ID" value="UER00355"/>
</dbReference>
<protein>
    <recommendedName>
        <fullName evidence="9">Phosphopantetheine adenylyltransferase</fullName>
        <ecNumber evidence="9">2.7.7.3</ecNumber>
    </recommendedName>
    <alternativeName>
        <fullName evidence="9">Dephospho-CoA pyrophosphorylase</fullName>
    </alternativeName>
    <alternativeName>
        <fullName evidence="9">Pantetheine-phosphate adenylyltransferase</fullName>
        <shortName evidence="9">PPAT</shortName>
    </alternativeName>
</protein>
<dbReference type="NCBIfam" id="TIGR00125">
    <property type="entry name" value="cyt_tran_rel"/>
    <property type="match status" value="1"/>
</dbReference>
<organism evidence="11">
    <name type="scientific">candidate division WOR-3 bacterium</name>
    <dbReference type="NCBI Taxonomy" id="2052148"/>
    <lineage>
        <taxon>Bacteria</taxon>
        <taxon>Bacteria division WOR-3</taxon>
    </lineage>
</organism>
<evidence type="ECO:0000256" key="6">
    <source>
        <dbReference type="ARBA" id="ARBA00022842"/>
    </source>
</evidence>
<dbReference type="Gene3D" id="3.40.50.620">
    <property type="entry name" value="HUPs"/>
    <property type="match status" value="1"/>
</dbReference>
<accession>A0A7V0LTV8</accession>
<comment type="subunit">
    <text evidence="9">Homohexamer.</text>
</comment>
<evidence type="ECO:0000256" key="7">
    <source>
        <dbReference type="ARBA" id="ARBA00022993"/>
    </source>
</evidence>
<keyword evidence="2 9" id="KW-0808">Transferase</keyword>
<feature type="binding site" evidence="9">
    <location>
        <begin position="8"/>
        <end position="9"/>
    </location>
    <ligand>
        <name>ATP</name>
        <dbReference type="ChEBI" id="CHEBI:30616"/>
    </ligand>
</feature>
<reference evidence="11" key="1">
    <citation type="journal article" date="2020" name="mSystems">
        <title>Genome- and Community-Level Interaction Insights into Carbon Utilization and Element Cycling Functions of Hydrothermarchaeota in Hydrothermal Sediment.</title>
        <authorList>
            <person name="Zhou Z."/>
            <person name="Liu Y."/>
            <person name="Xu W."/>
            <person name="Pan J."/>
            <person name="Luo Z.H."/>
            <person name="Li M."/>
        </authorList>
    </citation>
    <scope>NUCLEOTIDE SEQUENCE [LARGE SCALE GENOMIC DNA]</scope>
    <source>
        <strain evidence="11">HyVt-28</strain>
    </source>
</reference>
<keyword evidence="3 9" id="KW-0548">Nucleotidyltransferase</keyword>
<keyword evidence="7 9" id="KW-0173">Coenzyme A biosynthesis</keyword>
<comment type="pathway">
    <text evidence="9">Cofactor biosynthesis; coenzyme A biosynthesis; CoA from (R)-pantothenate: step 4/5.</text>
</comment>
<gene>
    <name evidence="9" type="primary">coaD</name>
    <name evidence="11" type="ORF">ENH14_00420</name>
</gene>
<proteinExistence type="inferred from homology"/>
<feature type="binding site" evidence="9">
    <location>
        <begin position="123"/>
        <end position="129"/>
    </location>
    <ligand>
        <name>ATP</name>
        <dbReference type="ChEBI" id="CHEBI:30616"/>
    </ligand>
</feature>
<dbReference type="CDD" id="cd02163">
    <property type="entry name" value="PPAT"/>
    <property type="match status" value="1"/>
</dbReference>
<dbReference type="InterPro" id="IPR004821">
    <property type="entry name" value="Cyt_trans-like"/>
</dbReference>
<keyword evidence="5 9" id="KW-0067">ATP-binding</keyword>
<feature type="site" description="Transition state stabilizer" evidence="9">
    <location>
        <position position="16"/>
    </location>
</feature>
<comment type="subcellular location">
    <subcellularLocation>
        <location evidence="9">Cytoplasm</location>
    </subcellularLocation>
</comment>
<evidence type="ECO:0000256" key="9">
    <source>
        <dbReference type="HAMAP-Rule" id="MF_00151"/>
    </source>
</evidence>
<dbReference type="InterPro" id="IPR014729">
    <property type="entry name" value="Rossmann-like_a/b/a_fold"/>
</dbReference>
<evidence type="ECO:0000256" key="5">
    <source>
        <dbReference type="ARBA" id="ARBA00022840"/>
    </source>
</evidence>
<dbReference type="GO" id="GO:0004595">
    <property type="term" value="F:pantetheine-phosphate adenylyltransferase activity"/>
    <property type="evidence" value="ECO:0007669"/>
    <property type="project" value="UniProtKB-UniRule"/>
</dbReference>
<dbReference type="Pfam" id="PF01467">
    <property type="entry name" value="CTP_transf_like"/>
    <property type="match status" value="1"/>
</dbReference>
<feature type="binding site" evidence="9">
    <location>
        <position position="40"/>
    </location>
    <ligand>
        <name>substrate</name>
    </ligand>
</feature>
<feature type="binding site" evidence="9">
    <location>
        <position position="8"/>
    </location>
    <ligand>
        <name>substrate</name>
    </ligand>
</feature>
<evidence type="ECO:0000256" key="8">
    <source>
        <dbReference type="ARBA" id="ARBA00029346"/>
    </source>
</evidence>
<dbReference type="SUPFAM" id="SSF52374">
    <property type="entry name" value="Nucleotidylyl transferase"/>
    <property type="match status" value="1"/>
</dbReference>
<dbReference type="GO" id="GO:0015937">
    <property type="term" value="P:coenzyme A biosynthetic process"/>
    <property type="evidence" value="ECO:0007669"/>
    <property type="project" value="UniProtKB-UniRule"/>
</dbReference>
<dbReference type="PANTHER" id="PTHR21342">
    <property type="entry name" value="PHOSPHOPANTETHEINE ADENYLYLTRANSFERASE"/>
    <property type="match status" value="1"/>
</dbReference>
<comment type="function">
    <text evidence="9">Reversibly transfers an adenylyl group from ATP to 4'-phosphopantetheine, yielding dephospho-CoA (dPCoA) and pyrophosphate.</text>
</comment>
<evidence type="ECO:0000259" key="10">
    <source>
        <dbReference type="Pfam" id="PF01467"/>
    </source>
</evidence>
<dbReference type="EC" id="2.7.7.3" evidence="9"/>
<evidence type="ECO:0000256" key="1">
    <source>
        <dbReference type="ARBA" id="ARBA00022490"/>
    </source>
</evidence>
<dbReference type="NCBIfam" id="TIGR01510">
    <property type="entry name" value="coaD_prev_kdtB"/>
    <property type="match status" value="1"/>
</dbReference>
<comment type="caution">
    <text evidence="11">The sequence shown here is derived from an EMBL/GenBank/DDBJ whole genome shotgun (WGS) entry which is preliminary data.</text>
</comment>
<dbReference type="HAMAP" id="MF_00151">
    <property type="entry name" value="PPAT_bact"/>
    <property type="match status" value="1"/>
</dbReference>
<keyword evidence="6 9" id="KW-0460">Magnesium</keyword>
<comment type="similarity">
    <text evidence="9">Belongs to the bacterial CoaD family.</text>
</comment>
<dbReference type="PRINTS" id="PR01020">
    <property type="entry name" value="LPSBIOSNTHSS"/>
</dbReference>
<evidence type="ECO:0000313" key="11">
    <source>
        <dbReference type="EMBL" id="HDL59899.1"/>
    </source>
</evidence>
<dbReference type="AlphaFoldDB" id="A0A7V0LTV8"/>
<feature type="binding site" evidence="9">
    <location>
        <position position="16"/>
    </location>
    <ligand>
        <name>ATP</name>
        <dbReference type="ChEBI" id="CHEBI:30616"/>
    </ligand>
</feature>
<feature type="binding site" evidence="9">
    <location>
        <begin position="88"/>
        <end position="90"/>
    </location>
    <ligand>
        <name>ATP</name>
        <dbReference type="ChEBI" id="CHEBI:30616"/>
    </ligand>
</feature>
<feature type="binding site" evidence="9">
    <location>
        <position position="98"/>
    </location>
    <ligand>
        <name>ATP</name>
        <dbReference type="ChEBI" id="CHEBI:30616"/>
    </ligand>
</feature>
<comment type="catalytic activity">
    <reaction evidence="8 9">
        <text>(R)-4'-phosphopantetheine + ATP + H(+) = 3'-dephospho-CoA + diphosphate</text>
        <dbReference type="Rhea" id="RHEA:19801"/>
        <dbReference type="ChEBI" id="CHEBI:15378"/>
        <dbReference type="ChEBI" id="CHEBI:30616"/>
        <dbReference type="ChEBI" id="CHEBI:33019"/>
        <dbReference type="ChEBI" id="CHEBI:57328"/>
        <dbReference type="ChEBI" id="CHEBI:61723"/>
        <dbReference type="EC" id="2.7.7.3"/>
    </reaction>
</comment>
<dbReference type="Proteomes" id="UP000886381">
    <property type="component" value="Unassembled WGS sequence"/>
</dbReference>
<dbReference type="PANTHER" id="PTHR21342:SF1">
    <property type="entry name" value="PHOSPHOPANTETHEINE ADENYLYLTRANSFERASE"/>
    <property type="match status" value="1"/>
</dbReference>
<dbReference type="GO" id="GO:0005524">
    <property type="term" value="F:ATP binding"/>
    <property type="evidence" value="ECO:0007669"/>
    <property type="project" value="UniProtKB-KW"/>
</dbReference>